<accession>A0A834N7E1</accession>
<gene>
    <name evidence="2" type="ORF">HZH66_006884</name>
</gene>
<evidence type="ECO:0000313" key="2">
    <source>
        <dbReference type="EMBL" id="KAF7398987.1"/>
    </source>
</evidence>
<proteinExistence type="predicted"/>
<evidence type="ECO:0000313" key="3">
    <source>
        <dbReference type="Proteomes" id="UP000614350"/>
    </source>
</evidence>
<keyword evidence="3" id="KW-1185">Reference proteome</keyword>
<name>A0A834N7E1_VESVU</name>
<comment type="caution">
    <text evidence="2">The sequence shown here is derived from an EMBL/GenBank/DDBJ whole genome shotgun (WGS) entry which is preliminary data.</text>
</comment>
<dbReference type="AlphaFoldDB" id="A0A834N7E1"/>
<organism evidence="2 3">
    <name type="scientific">Vespula vulgaris</name>
    <name type="common">Yellow jacket</name>
    <name type="synonym">Wasp</name>
    <dbReference type="NCBI Taxonomy" id="7454"/>
    <lineage>
        <taxon>Eukaryota</taxon>
        <taxon>Metazoa</taxon>
        <taxon>Ecdysozoa</taxon>
        <taxon>Arthropoda</taxon>
        <taxon>Hexapoda</taxon>
        <taxon>Insecta</taxon>
        <taxon>Pterygota</taxon>
        <taxon>Neoptera</taxon>
        <taxon>Endopterygota</taxon>
        <taxon>Hymenoptera</taxon>
        <taxon>Apocrita</taxon>
        <taxon>Aculeata</taxon>
        <taxon>Vespoidea</taxon>
        <taxon>Vespidae</taxon>
        <taxon>Vespinae</taxon>
        <taxon>Vespula</taxon>
    </lineage>
</organism>
<dbReference type="EMBL" id="JACSEA010000006">
    <property type="protein sequence ID" value="KAF7398987.1"/>
    <property type="molecule type" value="Genomic_DNA"/>
</dbReference>
<dbReference type="Proteomes" id="UP000614350">
    <property type="component" value="Unassembled WGS sequence"/>
</dbReference>
<feature type="compositionally biased region" description="Basic and acidic residues" evidence="1">
    <location>
        <begin position="97"/>
        <end position="117"/>
    </location>
</feature>
<reference evidence="2" key="1">
    <citation type="journal article" date="2020" name="G3 (Bethesda)">
        <title>High-Quality Assemblies for Three Invasive Social Wasps from the &lt;i&gt;Vespula&lt;/i&gt; Genus.</title>
        <authorList>
            <person name="Harrop T.W.R."/>
            <person name="Guhlin J."/>
            <person name="McLaughlin G.M."/>
            <person name="Permina E."/>
            <person name="Stockwell P."/>
            <person name="Gilligan J."/>
            <person name="Le Lec M.F."/>
            <person name="Gruber M.A.M."/>
            <person name="Quinn O."/>
            <person name="Lovegrove M."/>
            <person name="Duncan E.J."/>
            <person name="Remnant E.J."/>
            <person name="Van Eeckhoven J."/>
            <person name="Graham B."/>
            <person name="Knapp R.A."/>
            <person name="Langford K.W."/>
            <person name="Kronenberg Z."/>
            <person name="Press M.O."/>
            <person name="Eacker S.M."/>
            <person name="Wilson-Rankin E.E."/>
            <person name="Purcell J."/>
            <person name="Lester P.J."/>
            <person name="Dearden P.K."/>
        </authorList>
    </citation>
    <scope>NUCLEOTIDE SEQUENCE</scope>
    <source>
        <strain evidence="2">Marl-1</strain>
    </source>
</reference>
<protein>
    <submittedName>
        <fullName evidence="2">Uncharacterized protein</fullName>
    </submittedName>
</protein>
<sequence length="125" mass="14804">MEKDARVRNKTIHQPASSWYFSFEKDSPLCSIFLPWEAREIEVVKAQQAAWVLLSEVIEQRSFGSRASPFNINDSRWFYVRHLRKSSSSSVNGKRSLTKDIERLMANKQERARETNREKKKQRTR</sequence>
<evidence type="ECO:0000256" key="1">
    <source>
        <dbReference type="SAM" id="MobiDB-lite"/>
    </source>
</evidence>
<feature type="region of interest" description="Disordered" evidence="1">
    <location>
        <begin position="86"/>
        <end position="125"/>
    </location>
</feature>